<evidence type="ECO:0000256" key="2">
    <source>
        <dbReference type="ARBA" id="ARBA00022982"/>
    </source>
</evidence>
<dbReference type="GO" id="GO:0034599">
    <property type="term" value="P:cellular response to oxidative stress"/>
    <property type="evidence" value="ECO:0007669"/>
    <property type="project" value="TreeGrafter"/>
</dbReference>
<keyword evidence="3" id="KW-1015">Disulfide bond</keyword>
<dbReference type="InterPro" id="IPR036249">
    <property type="entry name" value="Thioredoxin-like_sf"/>
</dbReference>
<dbReference type="PANTHER" id="PTHR45694">
    <property type="entry name" value="GLUTAREDOXIN 2"/>
    <property type="match status" value="1"/>
</dbReference>
<evidence type="ECO:0000313" key="7">
    <source>
        <dbReference type="Proteomes" id="UP001295684"/>
    </source>
</evidence>
<keyword evidence="1" id="KW-0813">Transport</keyword>
<dbReference type="PROSITE" id="PS00195">
    <property type="entry name" value="GLUTAREDOXIN_1"/>
    <property type="match status" value="1"/>
</dbReference>
<dbReference type="InterPro" id="IPR002109">
    <property type="entry name" value="Glutaredoxin"/>
</dbReference>
<dbReference type="GO" id="GO:0005737">
    <property type="term" value="C:cytoplasm"/>
    <property type="evidence" value="ECO:0007669"/>
    <property type="project" value="TreeGrafter"/>
</dbReference>
<sequence>MGSSSSASPKTVDAVNSLIQKNKVLVFSKSYCPYCTDAKNVFTRMNVQPKVVELDQASNGSEIQSALYQITSQRTVPNIFINSKHVGGCDDLKAKARSGVVQDLLKEAGVEYI</sequence>
<dbReference type="NCBIfam" id="TIGR02180">
    <property type="entry name" value="GRX_euk"/>
    <property type="match status" value="1"/>
</dbReference>
<dbReference type="EMBL" id="CAMPGE010027146">
    <property type="protein sequence ID" value="CAI2384802.1"/>
    <property type="molecule type" value="Genomic_DNA"/>
</dbReference>
<dbReference type="PROSITE" id="PS51354">
    <property type="entry name" value="GLUTAREDOXIN_2"/>
    <property type="match status" value="1"/>
</dbReference>
<accession>A0AAD2D8I3</accession>
<organism evidence="6 7">
    <name type="scientific">Euplotes crassus</name>
    <dbReference type="NCBI Taxonomy" id="5936"/>
    <lineage>
        <taxon>Eukaryota</taxon>
        <taxon>Sar</taxon>
        <taxon>Alveolata</taxon>
        <taxon>Ciliophora</taxon>
        <taxon>Intramacronucleata</taxon>
        <taxon>Spirotrichea</taxon>
        <taxon>Hypotrichia</taxon>
        <taxon>Euplotida</taxon>
        <taxon>Euplotidae</taxon>
        <taxon>Moneuplotes</taxon>
    </lineage>
</organism>
<dbReference type="Gene3D" id="3.40.30.10">
    <property type="entry name" value="Glutaredoxin"/>
    <property type="match status" value="1"/>
</dbReference>
<dbReference type="PRINTS" id="PR00160">
    <property type="entry name" value="GLUTAREDOXIN"/>
</dbReference>
<name>A0AAD2D8I3_EUPCR</name>
<dbReference type="InterPro" id="IPR014025">
    <property type="entry name" value="Glutaredoxin_subgr"/>
</dbReference>
<feature type="domain" description="Glutaredoxin" evidence="5">
    <location>
        <begin position="24"/>
        <end position="86"/>
    </location>
</feature>
<dbReference type="Pfam" id="PF00462">
    <property type="entry name" value="Glutaredoxin"/>
    <property type="match status" value="1"/>
</dbReference>
<dbReference type="PANTHER" id="PTHR45694:SF18">
    <property type="entry name" value="GLUTAREDOXIN-1-RELATED"/>
    <property type="match status" value="1"/>
</dbReference>
<protein>
    <recommendedName>
        <fullName evidence="5">Glutaredoxin domain-containing protein</fullName>
    </recommendedName>
</protein>
<keyword evidence="7" id="KW-1185">Reference proteome</keyword>
<evidence type="ECO:0000256" key="4">
    <source>
        <dbReference type="ARBA" id="ARBA00023284"/>
    </source>
</evidence>
<gene>
    <name evidence="6" type="ORF">ECRASSUSDP1_LOCUS26338</name>
</gene>
<dbReference type="GO" id="GO:0015038">
    <property type="term" value="F:glutathione disulfide oxidoreductase activity"/>
    <property type="evidence" value="ECO:0007669"/>
    <property type="project" value="TreeGrafter"/>
</dbReference>
<dbReference type="FunFam" id="3.40.30.10:FF:000026">
    <property type="entry name" value="Glutaredoxin 2"/>
    <property type="match status" value="1"/>
</dbReference>
<keyword evidence="4" id="KW-0676">Redox-active center</keyword>
<dbReference type="AlphaFoldDB" id="A0AAD2D8I3"/>
<keyword evidence="2" id="KW-0249">Electron transport</keyword>
<dbReference type="CDD" id="cd03419">
    <property type="entry name" value="GRX_GRXh_1_2_like"/>
    <property type="match status" value="1"/>
</dbReference>
<reference evidence="6" key="1">
    <citation type="submission" date="2023-07" db="EMBL/GenBank/DDBJ databases">
        <authorList>
            <consortium name="AG Swart"/>
            <person name="Singh M."/>
            <person name="Singh A."/>
            <person name="Seah K."/>
            <person name="Emmerich C."/>
        </authorList>
    </citation>
    <scope>NUCLEOTIDE SEQUENCE</scope>
    <source>
        <strain evidence="6">DP1</strain>
    </source>
</reference>
<evidence type="ECO:0000256" key="1">
    <source>
        <dbReference type="ARBA" id="ARBA00022448"/>
    </source>
</evidence>
<evidence type="ECO:0000256" key="3">
    <source>
        <dbReference type="ARBA" id="ARBA00023157"/>
    </source>
</evidence>
<evidence type="ECO:0000313" key="6">
    <source>
        <dbReference type="EMBL" id="CAI2384802.1"/>
    </source>
</evidence>
<comment type="caution">
    <text evidence="6">The sequence shown here is derived from an EMBL/GenBank/DDBJ whole genome shotgun (WGS) entry which is preliminary data.</text>
</comment>
<dbReference type="InterPro" id="IPR011899">
    <property type="entry name" value="Glutaredoxin_euk/vir"/>
</dbReference>
<dbReference type="Proteomes" id="UP001295684">
    <property type="component" value="Unassembled WGS sequence"/>
</dbReference>
<proteinExistence type="predicted"/>
<dbReference type="InterPro" id="IPR011767">
    <property type="entry name" value="GLR_AS"/>
</dbReference>
<dbReference type="SUPFAM" id="SSF52833">
    <property type="entry name" value="Thioredoxin-like"/>
    <property type="match status" value="1"/>
</dbReference>
<evidence type="ECO:0000259" key="5">
    <source>
        <dbReference type="Pfam" id="PF00462"/>
    </source>
</evidence>